<evidence type="ECO:0000313" key="3">
    <source>
        <dbReference type="Proteomes" id="UP000257240"/>
    </source>
</evidence>
<protein>
    <recommendedName>
        <fullName evidence="4">Lipoprotein</fullName>
    </recommendedName>
</protein>
<dbReference type="PROSITE" id="PS51257">
    <property type="entry name" value="PROKAR_LIPOPROTEIN"/>
    <property type="match status" value="1"/>
</dbReference>
<gene>
    <name evidence="2" type="ORF">DCE01_03320</name>
</gene>
<evidence type="ECO:0008006" key="4">
    <source>
        <dbReference type="Google" id="ProtNLM"/>
    </source>
</evidence>
<evidence type="ECO:0000256" key="1">
    <source>
        <dbReference type="SAM" id="Coils"/>
    </source>
</evidence>
<accession>A0A3B8N6B7</accession>
<name>A0A3B8N6B7_9BACT</name>
<keyword evidence="1" id="KW-0175">Coiled coil</keyword>
<reference evidence="2 3" key="1">
    <citation type="journal article" date="2018" name="Nat. Biotechnol.">
        <title>A standardized bacterial taxonomy based on genome phylogeny substantially revises the tree of life.</title>
        <authorList>
            <person name="Parks D.H."/>
            <person name="Chuvochina M."/>
            <person name="Waite D.W."/>
            <person name="Rinke C."/>
            <person name="Skarshewski A."/>
            <person name="Chaumeil P.A."/>
            <person name="Hugenholtz P."/>
        </authorList>
    </citation>
    <scope>NUCLEOTIDE SEQUENCE [LARGE SCALE GENOMIC DNA]</scope>
    <source>
        <strain evidence="2">UBA12529</strain>
    </source>
</reference>
<dbReference type="Proteomes" id="UP000257240">
    <property type="component" value="Unassembled WGS sequence"/>
</dbReference>
<feature type="coiled-coil region" evidence="1">
    <location>
        <begin position="120"/>
        <end position="155"/>
    </location>
</feature>
<dbReference type="EMBL" id="DLVE01000043">
    <property type="protein sequence ID" value="HAA83798.1"/>
    <property type="molecule type" value="Genomic_DNA"/>
</dbReference>
<evidence type="ECO:0000313" key="2">
    <source>
        <dbReference type="EMBL" id="HAA83798.1"/>
    </source>
</evidence>
<proteinExistence type="predicted"/>
<sequence length="192" mass="23344">MGRKGLIKNLVVILTLTFFLSSCTLKERFQEFKEDNVERVKVLLSNLPLVRKYVSLYPPPKELYQEIKGMVEWIKGAKVPDLYKEEHKAVLKEWERIEGYYKKKYYKKCERELKRFKPKVETLKNKLETYRETLKREAMQRYQAVEQKAKKILKNKKGEERLRIELYLWKLRSLMALEDYEKFNQEIEHAPF</sequence>
<comment type="caution">
    <text evidence="2">The sequence shown here is derived from an EMBL/GenBank/DDBJ whole genome shotgun (WGS) entry which is preliminary data.</text>
</comment>
<organism evidence="2 3">
    <name type="scientific">Thermodesulfobacterium commune</name>
    <dbReference type="NCBI Taxonomy" id="1741"/>
    <lineage>
        <taxon>Bacteria</taxon>
        <taxon>Pseudomonadati</taxon>
        <taxon>Thermodesulfobacteriota</taxon>
        <taxon>Thermodesulfobacteria</taxon>
        <taxon>Thermodesulfobacteriales</taxon>
        <taxon>Thermodesulfobacteriaceae</taxon>
        <taxon>Thermodesulfobacterium</taxon>
    </lineage>
</organism>
<dbReference type="AlphaFoldDB" id="A0A3B8N6B7"/>